<feature type="compositionally biased region" description="Polar residues" evidence="5">
    <location>
        <begin position="335"/>
        <end position="345"/>
    </location>
</feature>
<evidence type="ECO:0000259" key="6">
    <source>
        <dbReference type="PROSITE" id="PS50048"/>
    </source>
</evidence>
<dbReference type="Gene3D" id="4.10.240.10">
    <property type="entry name" value="Zn(2)-C6 fungal-type DNA-binding domain"/>
    <property type="match status" value="1"/>
</dbReference>
<feature type="compositionally biased region" description="Polar residues" evidence="5">
    <location>
        <begin position="88"/>
        <end position="104"/>
    </location>
</feature>
<dbReference type="Pfam" id="PF00172">
    <property type="entry name" value="Zn_clus"/>
    <property type="match status" value="1"/>
</dbReference>
<dbReference type="PANTHER" id="PTHR31069">
    <property type="entry name" value="OLEATE-ACTIVATED TRANSCRIPTION FACTOR 1-RELATED"/>
    <property type="match status" value="1"/>
</dbReference>
<dbReference type="GO" id="GO:0000981">
    <property type="term" value="F:DNA-binding transcription factor activity, RNA polymerase II-specific"/>
    <property type="evidence" value="ECO:0007669"/>
    <property type="project" value="InterPro"/>
</dbReference>
<evidence type="ECO:0000256" key="3">
    <source>
        <dbReference type="ARBA" id="ARBA00023163"/>
    </source>
</evidence>
<gene>
    <name evidence="7" type="primary">I1RPI7</name>
</gene>
<feature type="compositionally biased region" description="Low complexity" evidence="5">
    <location>
        <begin position="187"/>
        <end position="204"/>
    </location>
</feature>
<proteinExistence type="predicted"/>
<dbReference type="AlphaFoldDB" id="A0A5K1JSI2"/>
<dbReference type="InterPro" id="IPR036864">
    <property type="entry name" value="Zn2-C6_fun-type_DNA-bd_sf"/>
</dbReference>
<keyword evidence="2" id="KW-0238">DNA-binding</keyword>
<dbReference type="EMBL" id="LR723986">
    <property type="protein sequence ID" value="VWO94455.1"/>
    <property type="molecule type" value="Genomic_DNA"/>
</dbReference>
<evidence type="ECO:0000256" key="2">
    <source>
        <dbReference type="ARBA" id="ARBA00023125"/>
    </source>
</evidence>
<organism evidence="7">
    <name type="scientific">Ganoderma boninense</name>
    <dbReference type="NCBI Taxonomy" id="34458"/>
    <lineage>
        <taxon>Eukaryota</taxon>
        <taxon>Fungi</taxon>
        <taxon>Dikarya</taxon>
        <taxon>Basidiomycota</taxon>
        <taxon>Agaricomycotina</taxon>
        <taxon>Agaricomycetes</taxon>
        <taxon>Polyporales</taxon>
        <taxon>Polyporaceae</taxon>
        <taxon>Ganoderma</taxon>
    </lineage>
</organism>
<feature type="region of interest" description="Disordered" evidence="5">
    <location>
        <begin position="80"/>
        <end position="224"/>
    </location>
</feature>
<sequence length="373" mass="40311">MPPSTHPSGSLQTFIAGAIDPATGVFERTDNVVQQRLRTAHACEHCRIRKSKCNGKNPCGRCRARGLLCEYSAERPRTRPFKRRQHIVASSATRTTCTGPSNTPGHPLPESSIPAASSDSSSGAASESDVQRSAGTPSTHPRAPYAYVEASSTGSSPTPALHAHAAPEMPRPHPRVAIAGESPPGPSCDVSDPESSSSSGARAGFARRRPPPRPLDPMRNRGRARVFPFQVPVPIETDRHQQHQHQHPALFWAHSHSYGPHSSDRIRAQGPSSILASLYSPYLPPRVSESESGSRSRPTSRRVSKEDVSNRLHPSPVVTAHSSNRRTTEDAPQRSIPNPVSLSSSFGRHVVVPWPDLVDSSRRAAAPPTSRRL</sequence>
<dbReference type="GO" id="GO:0008270">
    <property type="term" value="F:zinc ion binding"/>
    <property type="evidence" value="ECO:0007669"/>
    <property type="project" value="InterPro"/>
</dbReference>
<keyword evidence="3" id="KW-0804">Transcription</keyword>
<evidence type="ECO:0000256" key="5">
    <source>
        <dbReference type="SAM" id="MobiDB-lite"/>
    </source>
</evidence>
<dbReference type="InterPro" id="IPR050675">
    <property type="entry name" value="OAF3"/>
</dbReference>
<evidence type="ECO:0000313" key="7">
    <source>
        <dbReference type="EMBL" id="VWO94455.1"/>
    </source>
</evidence>
<dbReference type="PANTHER" id="PTHR31069:SF32">
    <property type="entry name" value="ARGININE METABOLISM REGULATION PROTEIN II"/>
    <property type="match status" value="1"/>
</dbReference>
<dbReference type="SUPFAM" id="SSF57701">
    <property type="entry name" value="Zn2/Cys6 DNA-binding domain"/>
    <property type="match status" value="1"/>
</dbReference>
<dbReference type="InterPro" id="IPR001138">
    <property type="entry name" value="Zn2Cys6_DnaBD"/>
</dbReference>
<dbReference type="PROSITE" id="PS00463">
    <property type="entry name" value="ZN2_CY6_FUNGAL_1"/>
    <property type="match status" value="1"/>
</dbReference>
<dbReference type="CDD" id="cd00067">
    <property type="entry name" value="GAL4"/>
    <property type="match status" value="1"/>
</dbReference>
<keyword evidence="1" id="KW-0805">Transcription regulation</keyword>
<dbReference type="PROSITE" id="PS50048">
    <property type="entry name" value="ZN2_CY6_FUNGAL_2"/>
    <property type="match status" value="1"/>
</dbReference>
<protein>
    <submittedName>
        <fullName evidence="7">Zn(2)-C6 fungal-type domain-containing protein</fullName>
    </submittedName>
</protein>
<reference evidence="7" key="1">
    <citation type="submission" date="2019-10" db="EMBL/GenBank/DDBJ databases">
        <authorList>
            <person name="Nor Muhammad N."/>
        </authorList>
    </citation>
    <scope>NUCLEOTIDE SEQUENCE</scope>
</reference>
<evidence type="ECO:0000256" key="4">
    <source>
        <dbReference type="ARBA" id="ARBA00023242"/>
    </source>
</evidence>
<evidence type="ECO:0000256" key="1">
    <source>
        <dbReference type="ARBA" id="ARBA00023015"/>
    </source>
</evidence>
<feature type="region of interest" description="Disordered" evidence="5">
    <location>
        <begin position="285"/>
        <end position="345"/>
    </location>
</feature>
<feature type="domain" description="Zn(2)-C6 fungal-type" evidence="6">
    <location>
        <begin position="42"/>
        <end position="71"/>
    </location>
</feature>
<dbReference type="SMART" id="SM00066">
    <property type="entry name" value="GAL4"/>
    <property type="match status" value="1"/>
</dbReference>
<keyword evidence="4" id="KW-0539">Nucleus</keyword>
<dbReference type="GO" id="GO:0003677">
    <property type="term" value="F:DNA binding"/>
    <property type="evidence" value="ECO:0007669"/>
    <property type="project" value="UniProtKB-KW"/>
</dbReference>
<accession>A0A5K1JSI2</accession>
<feature type="compositionally biased region" description="Low complexity" evidence="5">
    <location>
        <begin position="111"/>
        <end position="128"/>
    </location>
</feature>
<name>A0A5K1JSI2_9APHY</name>